<evidence type="ECO:0000313" key="1">
    <source>
        <dbReference type="EMBL" id="KAI3694786.1"/>
    </source>
</evidence>
<dbReference type="Proteomes" id="UP001056120">
    <property type="component" value="Linkage Group LG26"/>
</dbReference>
<protein>
    <submittedName>
        <fullName evidence="1">Uncharacterized protein</fullName>
    </submittedName>
</protein>
<reference evidence="2" key="1">
    <citation type="journal article" date="2022" name="Mol. Ecol. Resour.">
        <title>The genomes of chicory, endive, great burdock and yacon provide insights into Asteraceae palaeo-polyploidization history and plant inulin production.</title>
        <authorList>
            <person name="Fan W."/>
            <person name="Wang S."/>
            <person name="Wang H."/>
            <person name="Wang A."/>
            <person name="Jiang F."/>
            <person name="Liu H."/>
            <person name="Zhao H."/>
            <person name="Xu D."/>
            <person name="Zhang Y."/>
        </authorList>
    </citation>
    <scope>NUCLEOTIDE SEQUENCE [LARGE SCALE GENOMIC DNA]</scope>
    <source>
        <strain evidence="2">cv. Yunnan</strain>
    </source>
</reference>
<accession>A0ACB8ZBA6</accession>
<comment type="caution">
    <text evidence="1">The sequence shown here is derived from an EMBL/GenBank/DDBJ whole genome shotgun (WGS) entry which is preliminary data.</text>
</comment>
<keyword evidence="2" id="KW-1185">Reference proteome</keyword>
<organism evidence="1 2">
    <name type="scientific">Smallanthus sonchifolius</name>
    <dbReference type="NCBI Taxonomy" id="185202"/>
    <lineage>
        <taxon>Eukaryota</taxon>
        <taxon>Viridiplantae</taxon>
        <taxon>Streptophyta</taxon>
        <taxon>Embryophyta</taxon>
        <taxon>Tracheophyta</taxon>
        <taxon>Spermatophyta</taxon>
        <taxon>Magnoliopsida</taxon>
        <taxon>eudicotyledons</taxon>
        <taxon>Gunneridae</taxon>
        <taxon>Pentapetalae</taxon>
        <taxon>asterids</taxon>
        <taxon>campanulids</taxon>
        <taxon>Asterales</taxon>
        <taxon>Asteraceae</taxon>
        <taxon>Asteroideae</taxon>
        <taxon>Heliantheae alliance</taxon>
        <taxon>Millerieae</taxon>
        <taxon>Smallanthus</taxon>
    </lineage>
</organism>
<sequence>MTQLFDYGTLYDITVETKRNMLSQKVLILFRTVNMDLSEVALAQACNTIRITLSWQRTHHLHCIIIPSGDTRGITGTSSTPVRGQRDGAFGGVTYITITCWVWWAFSGPCYGRHSALTCISLGIGIVGCESLLYPPATIRRMKADRYTHDCRIHWHVDVITLPSHGLASLIDILLRMD</sequence>
<dbReference type="EMBL" id="CM042043">
    <property type="protein sequence ID" value="KAI3694786.1"/>
    <property type="molecule type" value="Genomic_DNA"/>
</dbReference>
<proteinExistence type="predicted"/>
<reference evidence="1 2" key="2">
    <citation type="journal article" date="2022" name="Mol. Ecol. Resour.">
        <title>The genomes of chicory, endive, great burdock and yacon provide insights into Asteraceae paleo-polyploidization history and plant inulin production.</title>
        <authorList>
            <person name="Fan W."/>
            <person name="Wang S."/>
            <person name="Wang H."/>
            <person name="Wang A."/>
            <person name="Jiang F."/>
            <person name="Liu H."/>
            <person name="Zhao H."/>
            <person name="Xu D."/>
            <person name="Zhang Y."/>
        </authorList>
    </citation>
    <scope>NUCLEOTIDE SEQUENCE [LARGE SCALE GENOMIC DNA]</scope>
    <source>
        <strain evidence="2">cv. Yunnan</strain>
        <tissue evidence="1">Leaves</tissue>
    </source>
</reference>
<evidence type="ECO:0000313" key="2">
    <source>
        <dbReference type="Proteomes" id="UP001056120"/>
    </source>
</evidence>
<name>A0ACB8ZBA6_9ASTR</name>
<gene>
    <name evidence="1" type="ORF">L1987_77766</name>
</gene>